<keyword evidence="1" id="KW-0255">Endonuclease</keyword>
<name>A0ACD5ET21_9HYPH</name>
<keyword evidence="1" id="KW-0378">Hydrolase</keyword>
<proteinExistence type="predicted"/>
<sequence length="287" mass="32005">MSRSKAMHVRVITFNVWNVEGDSRRHQIINRELRRLKPDLLALQEVIQTREKASLDTIVDGLDMHITHQQDVQAFQPPYSDRYGGTAIATRWPHRVVEVLDPRMPQAPDVPWATLATVVNLGDVGSLLFIATTAAWRPAAEVARERHAVAISDLDARHRQDLPTLIAGDLNAEPDAASIRFLTGRQSLEGRSVCYYDAWEIAGIGTGKTWTGVNPNALAGAERIIGQRNYHRRFDYVLVGSWDAHPKGRAEIQSAECVLDRPVDGIWPSDHYGVMVDIDVRPNAKAG</sequence>
<dbReference type="EMBL" id="CP171853">
    <property type="protein sequence ID" value="XKM42334.1"/>
    <property type="molecule type" value="Genomic_DNA"/>
</dbReference>
<organism evidence="1 2">
    <name type="scientific">Rhizobium ruizarguesonis</name>
    <dbReference type="NCBI Taxonomy" id="2081791"/>
    <lineage>
        <taxon>Bacteria</taxon>
        <taxon>Pseudomonadati</taxon>
        <taxon>Pseudomonadota</taxon>
        <taxon>Alphaproteobacteria</taxon>
        <taxon>Hyphomicrobiales</taxon>
        <taxon>Rhizobiaceae</taxon>
        <taxon>Rhizobium/Agrobacterium group</taxon>
        <taxon>Rhizobium</taxon>
    </lineage>
</organism>
<reference evidence="1" key="1">
    <citation type="submission" date="2024-10" db="EMBL/GenBank/DDBJ databases">
        <title>Strain of Rhizobium-related bacteria isolated fromm roots of Vavilovia formosa.</title>
        <authorList>
            <person name="Kimeklis A."/>
            <person name="Afonin A."/>
        </authorList>
    </citation>
    <scope>NUCLEOTIDE SEQUENCE</scope>
    <source>
        <strain evidence="1">Vaf-46</strain>
    </source>
</reference>
<gene>
    <name evidence="1" type="ORF">A4U53_018435</name>
</gene>
<protein>
    <submittedName>
        <fullName evidence="1">Endonuclease/exonuclease/phosphatase family protein</fullName>
    </submittedName>
</protein>
<accession>A0ACD5ET21</accession>
<evidence type="ECO:0000313" key="2">
    <source>
        <dbReference type="Proteomes" id="UP000078465"/>
    </source>
</evidence>
<keyword evidence="1" id="KW-0540">Nuclease</keyword>
<evidence type="ECO:0000313" key="1">
    <source>
        <dbReference type="EMBL" id="XKM42334.1"/>
    </source>
</evidence>
<dbReference type="Proteomes" id="UP000078465">
    <property type="component" value="Chromosome"/>
</dbReference>